<evidence type="ECO:0000313" key="4">
    <source>
        <dbReference type="Proteomes" id="UP001621714"/>
    </source>
</evidence>
<dbReference type="EMBL" id="JBANFI010000004">
    <property type="protein sequence ID" value="MFK7160818.1"/>
    <property type="molecule type" value="Genomic_DNA"/>
</dbReference>
<dbReference type="Pfam" id="PF00850">
    <property type="entry name" value="Hist_deacetyl"/>
    <property type="match status" value="1"/>
</dbReference>
<sequence length="307" mass="34277">MITSFITHPDCALHDMGPWHPENPLRLNAIVDQLMLSGLMNQLLQYKAKPVTEEQLCRVHPRAHLRSLELSLPQEGFTAIEDETLLAPRSLEAAAIAAGAVIKGVDQIFKNQADNVFCAVRPPGHHAEKVESMGFCFYNNVAVGALHALEVYGLERVAIVDFDVHHGNGTVDIFRNDPRVLVCSSFQHPFYPWRYADLNAEHIINTPLDAHTASLAFRKQIEASWLPALQKFKPQLILVSAGFDAHREDPMGELDLEDDDYYWITQLLMDQAQAHSGGRLVSVLEGGYELAPLARSVHRHIEALQGL</sequence>
<dbReference type="InterPro" id="IPR023801">
    <property type="entry name" value="His_deacetylse_dom"/>
</dbReference>
<dbReference type="PANTHER" id="PTHR10625">
    <property type="entry name" value="HISTONE DEACETYLASE HDAC1-RELATED"/>
    <property type="match status" value="1"/>
</dbReference>
<comment type="similarity">
    <text evidence="1">Belongs to the histone deacetylase family.</text>
</comment>
<comment type="caution">
    <text evidence="3">The sequence shown here is derived from an EMBL/GenBank/DDBJ whole genome shotgun (WGS) entry which is preliminary data.</text>
</comment>
<feature type="domain" description="Histone deacetylase" evidence="2">
    <location>
        <begin position="20"/>
        <end position="304"/>
    </location>
</feature>
<proteinExistence type="inferred from homology"/>
<dbReference type="InterPro" id="IPR023696">
    <property type="entry name" value="Ureohydrolase_dom_sf"/>
</dbReference>
<dbReference type="InterPro" id="IPR000286">
    <property type="entry name" value="HDACs"/>
</dbReference>
<dbReference type="PANTHER" id="PTHR10625:SF10">
    <property type="entry name" value="HISTONE DEACETYLASE HDAC1"/>
    <property type="match status" value="1"/>
</dbReference>
<dbReference type="RefSeq" id="WP_405338906.1">
    <property type="nucleotide sequence ID" value="NZ_JBANFI010000004.1"/>
</dbReference>
<dbReference type="InterPro" id="IPR037138">
    <property type="entry name" value="His_deacetylse_dom_sf"/>
</dbReference>
<keyword evidence="4" id="KW-1185">Reference proteome</keyword>
<organism evidence="3 4">
    <name type="scientific">Marinospirillum alkalitolerans</name>
    <dbReference type="NCBI Taxonomy" id="3123374"/>
    <lineage>
        <taxon>Bacteria</taxon>
        <taxon>Pseudomonadati</taxon>
        <taxon>Pseudomonadota</taxon>
        <taxon>Gammaproteobacteria</taxon>
        <taxon>Oceanospirillales</taxon>
        <taxon>Oceanospirillaceae</taxon>
        <taxon>Marinospirillum</taxon>
    </lineage>
</organism>
<dbReference type="SUPFAM" id="SSF52768">
    <property type="entry name" value="Arginase/deacetylase"/>
    <property type="match status" value="1"/>
</dbReference>
<name>A0ABW8PYT8_9GAMM</name>
<accession>A0ABW8PYT8</accession>
<dbReference type="Proteomes" id="UP001621714">
    <property type="component" value="Unassembled WGS sequence"/>
</dbReference>
<reference evidence="3 4" key="1">
    <citation type="submission" date="2024-02" db="EMBL/GenBank/DDBJ databases">
        <title>Marinospirillum sp. MEB 164 isolated from Lonar lake sediment.</title>
        <authorList>
            <person name="Joshi A."/>
            <person name="Thite S."/>
        </authorList>
    </citation>
    <scope>NUCLEOTIDE SEQUENCE [LARGE SCALE GENOMIC DNA]</scope>
    <source>
        <strain evidence="3 4">MEB164</strain>
    </source>
</reference>
<protein>
    <submittedName>
        <fullName evidence="3">Histone deacetylase family protein</fullName>
    </submittedName>
</protein>
<evidence type="ECO:0000313" key="3">
    <source>
        <dbReference type="EMBL" id="MFK7160818.1"/>
    </source>
</evidence>
<dbReference type="CDD" id="cd11599">
    <property type="entry name" value="HDAC_classII_2"/>
    <property type="match status" value="1"/>
</dbReference>
<gene>
    <name evidence="3" type="ORF">V6U78_07185</name>
</gene>
<evidence type="ECO:0000259" key="2">
    <source>
        <dbReference type="Pfam" id="PF00850"/>
    </source>
</evidence>
<dbReference type="Gene3D" id="3.40.800.20">
    <property type="entry name" value="Histone deacetylase domain"/>
    <property type="match status" value="1"/>
</dbReference>
<dbReference type="PRINTS" id="PR01270">
    <property type="entry name" value="HDASUPER"/>
</dbReference>
<evidence type="ECO:0000256" key="1">
    <source>
        <dbReference type="ARBA" id="ARBA00005947"/>
    </source>
</evidence>